<dbReference type="InterPro" id="IPR005198">
    <property type="entry name" value="Glyco_hydro_76"/>
</dbReference>
<dbReference type="InterPro" id="IPR053169">
    <property type="entry name" value="MUG_Protein"/>
</dbReference>
<comment type="caution">
    <text evidence="1">The sequence shown here is derived from an EMBL/GenBank/DDBJ whole genome shotgun (WGS) entry which is preliminary data.</text>
</comment>
<keyword evidence="1" id="KW-0378">Hydrolase</keyword>
<gene>
    <name evidence="1" type="ORF">OJ996_10785</name>
</gene>
<dbReference type="Proteomes" id="UP001165653">
    <property type="component" value="Unassembled WGS sequence"/>
</dbReference>
<protein>
    <submittedName>
        <fullName evidence="1">Glycoside hydrolase family 76 protein</fullName>
    </submittedName>
</protein>
<keyword evidence="2" id="KW-1185">Reference proteome</keyword>
<dbReference type="InterPro" id="IPR008928">
    <property type="entry name" value="6-hairpin_glycosidase_sf"/>
</dbReference>
<organism evidence="1 2">
    <name type="scientific">Luteolibacter rhizosphaerae</name>
    <dbReference type="NCBI Taxonomy" id="2989719"/>
    <lineage>
        <taxon>Bacteria</taxon>
        <taxon>Pseudomonadati</taxon>
        <taxon>Verrucomicrobiota</taxon>
        <taxon>Verrucomicrobiia</taxon>
        <taxon>Verrucomicrobiales</taxon>
        <taxon>Verrucomicrobiaceae</taxon>
        <taxon>Luteolibacter</taxon>
    </lineage>
</organism>
<sequence>MLLQTLSAGQFRRAFAILALSPAIAQADPDKVPTPPFKDWGKEAMEVLQKDLWLPDKKLYAEKANVAQNKQDHPAFMWGVGVQLSAMAAAASLEPEKYLSPMQEYADAIQVYWWKHDGIEGFDVQPGPKSSDRYYDDNAWLVLALAEVHELTKEKKYLDRSEATFRFVMSGEDDKLGGGLYWREVEKSSKNTCTNAPTIVSALRLYQLTKDEKYLETAKRIYAWTNKTLQDEDGLFWDNIRLNGRVDRRKFTYNSALMIRANCLLHEITDEAKYLDEAKRIATSAEKLWIHPTGAISDSGRFAHLLLEALLELEDRDKNPHWHETVSRCLVHLREKMRDENGRYPHRWDRRRPGPMEEVMLLNQASPARAYLMAAREIPSR</sequence>
<dbReference type="SUPFAM" id="SSF48208">
    <property type="entry name" value="Six-hairpin glycosidases"/>
    <property type="match status" value="1"/>
</dbReference>
<accession>A0ABT3G2J5</accession>
<dbReference type="EMBL" id="JAPDDR010000005">
    <property type="protein sequence ID" value="MCW1914063.1"/>
    <property type="molecule type" value="Genomic_DNA"/>
</dbReference>
<dbReference type="GO" id="GO:0016787">
    <property type="term" value="F:hydrolase activity"/>
    <property type="evidence" value="ECO:0007669"/>
    <property type="project" value="UniProtKB-KW"/>
</dbReference>
<name>A0ABT3G2J5_9BACT</name>
<dbReference type="RefSeq" id="WP_264513568.1">
    <property type="nucleotide sequence ID" value="NZ_JAPDDR010000005.1"/>
</dbReference>
<dbReference type="PANTHER" id="PTHR47791">
    <property type="entry name" value="MEIOTICALLY UP-REGULATED GENE 191 PROTEIN"/>
    <property type="match status" value="1"/>
</dbReference>
<evidence type="ECO:0000313" key="1">
    <source>
        <dbReference type="EMBL" id="MCW1914063.1"/>
    </source>
</evidence>
<reference evidence="1" key="1">
    <citation type="submission" date="2022-10" db="EMBL/GenBank/DDBJ databases">
        <title>Luteolibacter sp. GHJ8, whole genome shotgun sequencing project.</title>
        <authorList>
            <person name="Zhao G."/>
            <person name="Shen L."/>
        </authorList>
    </citation>
    <scope>NUCLEOTIDE SEQUENCE</scope>
    <source>
        <strain evidence="1">GHJ8</strain>
    </source>
</reference>
<proteinExistence type="predicted"/>
<dbReference type="Gene3D" id="1.50.10.20">
    <property type="match status" value="1"/>
</dbReference>
<dbReference type="PANTHER" id="PTHR47791:SF4">
    <property type="entry name" value="(PUTATIVE SECRETED PROTEIN)-RELATED"/>
    <property type="match status" value="1"/>
</dbReference>
<evidence type="ECO:0000313" key="2">
    <source>
        <dbReference type="Proteomes" id="UP001165653"/>
    </source>
</evidence>
<dbReference type="Pfam" id="PF03663">
    <property type="entry name" value="Glyco_hydro_76"/>
    <property type="match status" value="1"/>
</dbReference>